<dbReference type="CDD" id="cd03364">
    <property type="entry name" value="TOPRIM_DnaG_primases"/>
    <property type="match status" value="1"/>
</dbReference>
<evidence type="ECO:0000256" key="10">
    <source>
        <dbReference type="ARBA" id="ARBA00023125"/>
    </source>
</evidence>
<comment type="domain">
    <text evidence="12">Contains an N-terminal zinc-binding domain, a central core domain that contains the primase activity, and a C-terminal DnaB-binding domain.</text>
</comment>
<keyword evidence="7 12" id="KW-0863">Zinc-finger</keyword>
<organism evidence="15 16">
    <name type="scientific">Gemelliphila palaticanis</name>
    <dbReference type="NCBI Taxonomy" id="81950"/>
    <lineage>
        <taxon>Bacteria</taxon>
        <taxon>Bacillati</taxon>
        <taxon>Bacillota</taxon>
        <taxon>Bacilli</taxon>
        <taxon>Bacillales</taxon>
        <taxon>Gemellaceae</taxon>
        <taxon>Gemelliphila</taxon>
    </lineage>
</organism>
<gene>
    <name evidence="12 15" type="primary">dnaG</name>
    <name evidence="15" type="ORF">HZY85_05715</name>
</gene>
<evidence type="ECO:0000256" key="1">
    <source>
        <dbReference type="ARBA" id="ARBA00022478"/>
    </source>
</evidence>
<evidence type="ECO:0000313" key="15">
    <source>
        <dbReference type="EMBL" id="NYS47688.1"/>
    </source>
</evidence>
<comment type="similarity">
    <text evidence="12 13">Belongs to the DnaG primase family.</text>
</comment>
<dbReference type="Gene3D" id="1.10.860.10">
    <property type="entry name" value="DNAb Helicase, Chain A"/>
    <property type="match status" value="1"/>
</dbReference>
<evidence type="ECO:0000256" key="9">
    <source>
        <dbReference type="ARBA" id="ARBA00022842"/>
    </source>
</evidence>
<dbReference type="InterPro" id="IPR030846">
    <property type="entry name" value="DnaG_bac"/>
</dbReference>
<keyword evidence="4 12" id="KW-0548">Nucleotidyltransferase</keyword>
<dbReference type="SUPFAM" id="SSF57783">
    <property type="entry name" value="Zinc beta-ribbon"/>
    <property type="match status" value="1"/>
</dbReference>
<evidence type="ECO:0000256" key="12">
    <source>
        <dbReference type="HAMAP-Rule" id="MF_00974"/>
    </source>
</evidence>
<dbReference type="SMART" id="SM00493">
    <property type="entry name" value="TOPRIM"/>
    <property type="match status" value="1"/>
</dbReference>
<dbReference type="PROSITE" id="PS50880">
    <property type="entry name" value="TOPRIM"/>
    <property type="match status" value="1"/>
</dbReference>
<feature type="zinc finger region" description="CHC2-type" evidence="12">
    <location>
        <begin position="39"/>
        <end position="63"/>
    </location>
</feature>
<keyword evidence="3 12" id="KW-0808">Transferase</keyword>
<dbReference type="InterPro" id="IPR037068">
    <property type="entry name" value="DNA_primase_core_N_sf"/>
</dbReference>
<dbReference type="EC" id="2.7.7.101" evidence="12"/>
<comment type="caution">
    <text evidence="15">The sequence shown here is derived from an EMBL/GenBank/DDBJ whole genome shotgun (WGS) entry which is preliminary data.</text>
</comment>
<proteinExistence type="inferred from homology"/>
<dbReference type="Gene3D" id="3.90.980.10">
    <property type="entry name" value="DNA primase, catalytic core, N-terminal domain"/>
    <property type="match status" value="1"/>
</dbReference>
<evidence type="ECO:0000256" key="13">
    <source>
        <dbReference type="PIRNR" id="PIRNR002811"/>
    </source>
</evidence>
<dbReference type="InterPro" id="IPR006171">
    <property type="entry name" value="TOPRIM_dom"/>
</dbReference>
<accession>A0ABX2T009</accession>
<name>A0ABX2T009_9BACL</name>
<dbReference type="InterPro" id="IPR002694">
    <property type="entry name" value="Znf_CHC2"/>
</dbReference>
<evidence type="ECO:0000256" key="7">
    <source>
        <dbReference type="ARBA" id="ARBA00022771"/>
    </source>
</evidence>
<comment type="catalytic activity">
    <reaction evidence="12">
        <text>ssDNA + n NTP = ssDNA/pppN(pN)n-1 hybrid + (n-1) diphosphate.</text>
        <dbReference type="EC" id="2.7.7.101"/>
    </reaction>
</comment>
<evidence type="ECO:0000256" key="3">
    <source>
        <dbReference type="ARBA" id="ARBA00022679"/>
    </source>
</evidence>
<dbReference type="Pfam" id="PF08275">
    <property type="entry name" value="DNAG_N"/>
    <property type="match status" value="1"/>
</dbReference>
<dbReference type="InterPro" id="IPR006295">
    <property type="entry name" value="DNA_primase_DnaG"/>
</dbReference>
<evidence type="ECO:0000256" key="6">
    <source>
        <dbReference type="ARBA" id="ARBA00022723"/>
    </source>
</evidence>
<dbReference type="InterPro" id="IPR013264">
    <property type="entry name" value="DNAG_N"/>
</dbReference>
<dbReference type="InterPro" id="IPR016136">
    <property type="entry name" value="DNA_helicase_N/primase_C"/>
</dbReference>
<dbReference type="Pfam" id="PF01807">
    <property type="entry name" value="Zn_ribbon_DnaG"/>
    <property type="match status" value="1"/>
</dbReference>
<dbReference type="Proteomes" id="UP000531840">
    <property type="component" value="Unassembled WGS sequence"/>
</dbReference>
<evidence type="ECO:0000256" key="11">
    <source>
        <dbReference type="ARBA" id="ARBA00023163"/>
    </source>
</evidence>
<evidence type="ECO:0000256" key="2">
    <source>
        <dbReference type="ARBA" id="ARBA00022515"/>
    </source>
</evidence>
<comment type="cofactor">
    <cofactor evidence="12 13">
        <name>Zn(2+)</name>
        <dbReference type="ChEBI" id="CHEBI:29105"/>
    </cofactor>
    <text evidence="12 13">Binds 1 zinc ion per monomer.</text>
</comment>
<comment type="subunit">
    <text evidence="12">Monomer. Interacts with DnaB.</text>
</comment>
<sequence>MKKISQKEIDYILDNIDIVDLVSEYVNLEKRGHNYKGLCPFHNEKTPSFTVSPDKKIAHCFGCGNGGNIFQFLSKIENITYNQAIVKLGNRLGLDLEDTYNKKDVYDLSNEIDLMFYANELIADYYNYILLNTKEAEPALEYLLNRGITKETIKNFKLGYAPDGSVAINFFNSKSISLDIIKRAGIIGQSEDSLNYYDIFKNRIMFPIKDLKNRIVAFSGRTMSNDKSIAKYYNTHETEIFEKRYTLYNYYDARQHILKEKQVIICEGYMDVISSHQAGVKNIVALMGTNLDSKCIGEILKLTNNIVLSLDNDSSGIKSMLEIGNDLIYQTNKLYNLVYYNSKDLDEFISKNNNSSADFNFYDYVSKNKKHFLEFKIDYLLDLSGNDIESKIKYKNEILNNISTLEDDSLKDIIVSYLSSKFNIEKNILYRELSNYKNNRININTGYEPRYDLPKFYNRVNYDKKICALFKYFLYDRNIFLEYYEELDSFNFEDSLFSRLFDTLVVYYNSYNNFEFNKFLNNINDIELLNLVNYITDSNKLIIDVNNKEIVKYYVDYLKKSSILKKDVIEIKENLKAAIAEASYDKQIEILRKLTKFKK</sequence>
<dbReference type="PANTHER" id="PTHR30313:SF2">
    <property type="entry name" value="DNA PRIMASE"/>
    <property type="match status" value="1"/>
</dbReference>
<comment type="function">
    <text evidence="12 13">RNA polymerase that catalyzes the synthesis of short RNA molecules used as primers for DNA polymerase during DNA replication.</text>
</comment>
<dbReference type="Gene3D" id="3.90.580.10">
    <property type="entry name" value="Zinc finger, CHC2-type domain"/>
    <property type="match status" value="1"/>
</dbReference>
<keyword evidence="9" id="KW-0460">Magnesium</keyword>
<evidence type="ECO:0000259" key="14">
    <source>
        <dbReference type="PROSITE" id="PS50880"/>
    </source>
</evidence>
<evidence type="ECO:0000256" key="8">
    <source>
        <dbReference type="ARBA" id="ARBA00022833"/>
    </source>
</evidence>
<reference evidence="15 16" key="1">
    <citation type="submission" date="2020-07" db="EMBL/GenBank/DDBJ databases">
        <title>MOT database genomes.</title>
        <authorList>
            <person name="Joseph S."/>
            <person name="Aduse-Opoku J."/>
            <person name="Hashim A."/>
            <person name="Wade W."/>
            <person name="Curtis M."/>
        </authorList>
    </citation>
    <scope>NUCLEOTIDE SEQUENCE [LARGE SCALE GENOMIC DNA]</scope>
    <source>
        <strain evidence="15 16">CIP 106318</strain>
    </source>
</reference>
<keyword evidence="5 12" id="KW-0235">DNA replication</keyword>
<dbReference type="HAMAP" id="MF_00974">
    <property type="entry name" value="DNA_primase_DnaG"/>
    <property type="match status" value="1"/>
</dbReference>
<dbReference type="Gene3D" id="3.40.1360.10">
    <property type="match status" value="1"/>
</dbReference>
<dbReference type="PIRSF" id="PIRSF002811">
    <property type="entry name" value="DnaG"/>
    <property type="match status" value="1"/>
</dbReference>
<dbReference type="SUPFAM" id="SSF56731">
    <property type="entry name" value="DNA primase core"/>
    <property type="match status" value="1"/>
</dbReference>
<dbReference type="InterPro" id="IPR036977">
    <property type="entry name" value="DNA_primase_Znf_CHC2"/>
</dbReference>
<keyword evidence="16" id="KW-1185">Reference proteome</keyword>
<dbReference type="PANTHER" id="PTHR30313">
    <property type="entry name" value="DNA PRIMASE"/>
    <property type="match status" value="1"/>
</dbReference>
<dbReference type="Pfam" id="PF13155">
    <property type="entry name" value="Toprim_2"/>
    <property type="match status" value="1"/>
</dbReference>
<dbReference type="NCBIfam" id="TIGR01391">
    <property type="entry name" value="dnaG"/>
    <property type="match status" value="1"/>
</dbReference>
<evidence type="ECO:0000256" key="4">
    <source>
        <dbReference type="ARBA" id="ARBA00022695"/>
    </source>
</evidence>
<evidence type="ECO:0000256" key="5">
    <source>
        <dbReference type="ARBA" id="ARBA00022705"/>
    </source>
</evidence>
<feature type="domain" description="Toprim" evidence="14">
    <location>
        <begin position="261"/>
        <end position="342"/>
    </location>
</feature>
<dbReference type="InterPro" id="IPR050219">
    <property type="entry name" value="DnaG_primase"/>
</dbReference>
<keyword evidence="1 12" id="KW-0240">DNA-directed RNA polymerase</keyword>
<protein>
    <recommendedName>
        <fullName evidence="12 13">DNA primase</fullName>
        <ecNumber evidence="12">2.7.7.101</ecNumber>
    </recommendedName>
</protein>
<dbReference type="RefSeq" id="WP_179941476.1">
    <property type="nucleotide sequence ID" value="NZ_JACBYF010000010.1"/>
</dbReference>
<keyword evidence="11 12" id="KW-0804">Transcription</keyword>
<dbReference type="SMART" id="SM00400">
    <property type="entry name" value="ZnF_CHCC"/>
    <property type="match status" value="1"/>
</dbReference>
<dbReference type="InterPro" id="IPR034151">
    <property type="entry name" value="TOPRIM_DnaG_bac"/>
</dbReference>
<dbReference type="EMBL" id="JACBYF010000010">
    <property type="protein sequence ID" value="NYS47688.1"/>
    <property type="molecule type" value="Genomic_DNA"/>
</dbReference>
<evidence type="ECO:0000313" key="16">
    <source>
        <dbReference type="Proteomes" id="UP000531840"/>
    </source>
</evidence>
<keyword evidence="8 12" id="KW-0862">Zinc</keyword>
<keyword evidence="10 12" id="KW-0238">DNA-binding</keyword>
<keyword evidence="2 12" id="KW-0639">Primosome</keyword>
<keyword evidence="6 12" id="KW-0479">Metal-binding</keyword>